<keyword evidence="9 11" id="KW-0472">Membrane</keyword>
<reference evidence="15" key="1">
    <citation type="submission" date="2014-12" db="EMBL/GenBank/DDBJ databases">
        <title>Insight into the proteome of Arion vulgaris.</title>
        <authorList>
            <person name="Aradska J."/>
            <person name="Bulat T."/>
            <person name="Smidak R."/>
            <person name="Sarate P."/>
            <person name="Gangsoo J."/>
            <person name="Sialana F."/>
            <person name="Bilban M."/>
            <person name="Lubec G."/>
        </authorList>
    </citation>
    <scope>NUCLEOTIDE SEQUENCE</scope>
    <source>
        <tissue evidence="15">Skin</tissue>
    </source>
</reference>
<evidence type="ECO:0000256" key="8">
    <source>
        <dbReference type="ARBA" id="ARBA00022989"/>
    </source>
</evidence>
<keyword evidence="10 11" id="KW-0325">Glycoprotein</keyword>
<evidence type="ECO:0000256" key="1">
    <source>
        <dbReference type="ARBA" id="ARBA00004606"/>
    </source>
</evidence>
<dbReference type="AlphaFoldDB" id="A0A0B7B315"/>
<name>A0A0B7B315_9EUPU</name>
<evidence type="ECO:0000256" key="6">
    <source>
        <dbReference type="ARBA" id="ARBA00022692"/>
    </source>
</evidence>
<evidence type="ECO:0000259" key="14">
    <source>
        <dbReference type="Pfam" id="PF13733"/>
    </source>
</evidence>
<protein>
    <recommendedName>
        <fullName evidence="11">Beta-1,4-galactosyltransferase</fullName>
        <ecNumber evidence="11">2.4.1.-</ecNumber>
    </recommendedName>
</protein>
<dbReference type="GO" id="GO:0005975">
    <property type="term" value="P:carbohydrate metabolic process"/>
    <property type="evidence" value="ECO:0007669"/>
    <property type="project" value="InterPro"/>
</dbReference>
<dbReference type="GO" id="GO:0005794">
    <property type="term" value="C:Golgi apparatus"/>
    <property type="evidence" value="ECO:0007669"/>
    <property type="project" value="TreeGrafter"/>
</dbReference>
<dbReference type="InterPro" id="IPR027791">
    <property type="entry name" value="Galactosyl_T_C"/>
</dbReference>
<evidence type="ECO:0000256" key="11">
    <source>
        <dbReference type="RuleBase" id="RU368121"/>
    </source>
</evidence>
<evidence type="ECO:0000256" key="5">
    <source>
        <dbReference type="ARBA" id="ARBA00022679"/>
    </source>
</evidence>
<dbReference type="GO" id="GO:0008378">
    <property type="term" value="F:galactosyltransferase activity"/>
    <property type="evidence" value="ECO:0007669"/>
    <property type="project" value="TreeGrafter"/>
</dbReference>
<organism evidence="15">
    <name type="scientific">Arion vulgaris</name>
    <dbReference type="NCBI Taxonomy" id="1028688"/>
    <lineage>
        <taxon>Eukaryota</taxon>
        <taxon>Metazoa</taxon>
        <taxon>Spiralia</taxon>
        <taxon>Lophotrochozoa</taxon>
        <taxon>Mollusca</taxon>
        <taxon>Gastropoda</taxon>
        <taxon>Heterobranchia</taxon>
        <taxon>Euthyneura</taxon>
        <taxon>Panpulmonata</taxon>
        <taxon>Eupulmonata</taxon>
        <taxon>Stylommatophora</taxon>
        <taxon>Helicina</taxon>
        <taxon>Arionoidea</taxon>
        <taxon>Arionidae</taxon>
        <taxon>Arion</taxon>
    </lineage>
</organism>
<feature type="transmembrane region" description="Helical" evidence="11">
    <location>
        <begin position="29"/>
        <end position="50"/>
    </location>
</feature>
<keyword evidence="8 11" id="KW-1133">Transmembrane helix</keyword>
<feature type="region of interest" description="Disordered" evidence="12">
    <location>
        <begin position="129"/>
        <end position="151"/>
    </location>
</feature>
<evidence type="ECO:0000313" key="15">
    <source>
        <dbReference type="EMBL" id="CEK86691.1"/>
    </source>
</evidence>
<gene>
    <name evidence="15" type="primary">ORF155220</name>
</gene>
<dbReference type="InterPro" id="IPR029044">
    <property type="entry name" value="Nucleotide-diphossugar_trans"/>
</dbReference>
<evidence type="ECO:0000256" key="2">
    <source>
        <dbReference type="ARBA" id="ARBA00004922"/>
    </source>
</evidence>
<comment type="similarity">
    <text evidence="3 11">Belongs to the glycosyltransferase 7 family.</text>
</comment>
<evidence type="ECO:0000256" key="7">
    <source>
        <dbReference type="ARBA" id="ARBA00022968"/>
    </source>
</evidence>
<accession>A0A0B7B315</accession>
<dbReference type="EMBL" id="HACG01039826">
    <property type="protein sequence ID" value="CEK86691.1"/>
    <property type="molecule type" value="Transcribed_RNA"/>
</dbReference>
<dbReference type="UniPathway" id="UPA00378"/>
<dbReference type="PANTHER" id="PTHR19300">
    <property type="entry name" value="BETA-1,4-GALACTOSYLTRANSFERASE"/>
    <property type="match status" value="1"/>
</dbReference>
<dbReference type="InterPro" id="IPR003859">
    <property type="entry name" value="Galactosyl_T"/>
</dbReference>
<dbReference type="SUPFAM" id="SSF53448">
    <property type="entry name" value="Nucleotide-diphospho-sugar transferases"/>
    <property type="match status" value="1"/>
</dbReference>
<keyword evidence="5 11" id="KW-0808">Transferase</keyword>
<dbReference type="Pfam" id="PF13733">
    <property type="entry name" value="Glyco_transf_7N"/>
    <property type="match status" value="1"/>
</dbReference>
<dbReference type="Pfam" id="PF02709">
    <property type="entry name" value="Glyco_transf_7C"/>
    <property type="match status" value="1"/>
</dbReference>
<comment type="pathway">
    <text evidence="2 11">Protein modification; protein glycosylation.</text>
</comment>
<keyword evidence="4 11" id="KW-0328">Glycosyltransferase</keyword>
<dbReference type="PANTHER" id="PTHR19300:SF57">
    <property type="entry name" value="BETA-1,4-N-ACETYLGALACTOSAMINYLTRANSFERASE"/>
    <property type="match status" value="1"/>
</dbReference>
<evidence type="ECO:0000256" key="4">
    <source>
        <dbReference type="ARBA" id="ARBA00022676"/>
    </source>
</evidence>
<evidence type="ECO:0000259" key="13">
    <source>
        <dbReference type="Pfam" id="PF02709"/>
    </source>
</evidence>
<dbReference type="EC" id="2.4.1.-" evidence="11"/>
<sequence>MNRKRRFKKHQPRRVVPDYICCGSIRSRLSFALLFIGLVSMTLNVYFLFFRDVNVWTFERSAVDASHNVFNKWAAEFHQSEIGSVQKLETATEVRFGKNESPSNKIHGSVLHEHIKTKVTKAVIKESEKDEGRIKTNTTKSHTPIKGSMPKCPLNPAGLVGSLKARTDDITPEELRKLFHDVENGGRIRPRNCVPRERLAVIIPFRNRYQHLYILLLNLIPFLQRQMTDATIFIIEQAPNTTFNRGALLNIGFLEALKSAKFDCFILHDVDLIPLNDWNFYRCGKNPRHYAVAMNKFGFKLMYDKYFGGVVGFSKKQYINVNGNSNLYFGWGGEDDDLWSRTFNKNYTVDRYDLRTSRYMMIKHKGDVGNDKNSERRKILKSGLKRQDIEGLNTTKYKVNSIKLDQLYTWINVSLDMMEILDTAPFDTRHDIWRLVKSLEKEKAANKSIVTTKKGLTRN</sequence>
<dbReference type="InterPro" id="IPR027995">
    <property type="entry name" value="Galactosyl_T_N"/>
</dbReference>
<evidence type="ECO:0000256" key="3">
    <source>
        <dbReference type="ARBA" id="ARBA00005735"/>
    </source>
</evidence>
<feature type="domain" description="Galactosyltransferase N-terminal" evidence="14">
    <location>
        <begin position="152"/>
        <end position="283"/>
    </location>
</feature>
<dbReference type="Gene3D" id="3.90.550.10">
    <property type="entry name" value="Spore Coat Polysaccharide Biosynthesis Protein SpsA, Chain A"/>
    <property type="match status" value="1"/>
</dbReference>
<comment type="subcellular location">
    <subcellularLocation>
        <location evidence="1">Membrane</location>
        <topology evidence="1">Single-pass type II membrane protein</topology>
    </subcellularLocation>
</comment>
<evidence type="ECO:0000256" key="9">
    <source>
        <dbReference type="ARBA" id="ARBA00023136"/>
    </source>
</evidence>
<dbReference type="CDD" id="cd00899">
    <property type="entry name" value="b4GalT"/>
    <property type="match status" value="1"/>
</dbReference>
<proteinExistence type="inferred from homology"/>
<evidence type="ECO:0000256" key="12">
    <source>
        <dbReference type="SAM" id="MobiDB-lite"/>
    </source>
</evidence>
<keyword evidence="7 11" id="KW-0735">Signal-anchor</keyword>
<feature type="domain" description="Galactosyltransferase C-terminal" evidence="13">
    <location>
        <begin position="288"/>
        <end position="365"/>
    </location>
</feature>
<dbReference type="PRINTS" id="PR02050">
    <property type="entry name" value="B14GALTRFASE"/>
</dbReference>
<comment type="function">
    <text evidence="11">Catalyses the transfer of galactose onto proteins or lipids.</text>
</comment>
<dbReference type="GO" id="GO:0016020">
    <property type="term" value="C:membrane"/>
    <property type="evidence" value="ECO:0007669"/>
    <property type="project" value="UniProtKB-SubCell"/>
</dbReference>
<keyword evidence="6 11" id="KW-0812">Transmembrane</keyword>
<evidence type="ECO:0000256" key="10">
    <source>
        <dbReference type="ARBA" id="ARBA00023180"/>
    </source>
</evidence>